<evidence type="ECO:0000313" key="10">
    <source>
        <dbReference type="Proteomes" id="UP001596018"/>
    </source>
</evidence>
<dbReference type="PANTHER" id="PTHR33841:SF1">
    <property type="entry name" value="DNA METHYLTRANSFERASE A"/>
    <property type="match status" value="1"/>
</dbReference>
<organism evidence="9 10">
    <name type="scientific">Rhodanobacter ginsenosidimutans</name>
    <dbReference type="NCBI Taxonomy" id="490571"/>
    <lineage>
        <taxon>Bacteria</taxon>
        <taxon>Pseudomonadati</taxon>
        <taxon>Pseudomonadota</taxon>
        <taxon>Gammaproteobacteria</taxon>
        <taxon>Lysobacterales</taxon>
        <taxon>Rhodanobacteraceae</taxon>
        <taxon>Rhodanobacter</taxon>
    </lineage>
</organism>
<evidence type="ECO:0000313" key="9">
    <source>
        <dbReference type="EMBL" id="MFC5439117.1"/>
    </source>
</evidence>
<dbReference type="InterPro" id="IPR050953">
    <property type="entry name" value="N4_N6_ade-DNA_methylase"/>
</dbReference>
<dbReference type="Proteomes" id="UP001596018">
    <property type="component" value="Unassembled WGS sequence"/>
</dbReference>
<dbReference type="InterPro" id="IPR046816">
    <property type="entry name" value="MmeI_Mtase"/>
</dbReference>
<feature type="domain" description="MmeI-like N-terminal" evidence="5">
    <location>
        <begin position="10"/>
        <end position="176"/>
    </location>
</feature>
<evidence type="ECO:0000259" key="6">
    <source>
        <dbReference type="Pfam" id="PF20465"/>
    </source>
</evidence>
<feature type="domain" description="MmeI-like helicase spacer" evidence="6">
    <location>
        <begin position="186"/>
        <end position="255"/>
    </location>
</feature>
<dbReference type="Gene3D" id="3.40.50.150">
    <property type="entry name" value="Vaccinia Virus protein VP39"/>
    <property type="match status" value="1"/>
</dbReference>
<reference evidence="10" key="1">
    <citation type="journal article" date="2019" name="Int. J. Syst. Evol. Microbiol.">
        <title>The Global Catalogue of Microorganisms (GCM) 10K type strain sequencing project: providing services to taxonomists for standard genome sequencing and annotation.</title>
        <authorList>
            <consortium name="The Broad Institute Genomics Platform"/>
            <consortium name="The Broad Institute Genome Sequencing Center for Infectious Disease"/>
            <person name="Wu L."/>
            <person name="Ma J."/>
        </authorList>
    </citation>
    <scope>NUCLEOTIDE SEQUENCE [LARGE SCALE GENOMIC DNA]</scope>
    <source>
        <strain evidence="10">KACC 12822</strain>
    </source>
</reference>
<dbReference type="PANTHER" id="PTHR33841">
    <property type="entry name" value="DNA METHYLTRANSFERASE YEEA-RELATED"/>
    <property type="match status" value="1"/>
</dbReference>
<dbReference type="Pfam" id="PF20465">
    <property type="entry name" value="MmeI_hel"/>
    <property type="match status" value="1"/>
</dbReference>
<keyword evidence="2 9" id="KW-0489">Methyltransferase</keyword>
<feature type="domain" description="MmeI-like target recognition" evidence="7">
    <location>
        <begin position="787"/>
        <end position="848"/>
    </location>
</feature>
<dbReference type="EC" id="2.1.1.72" evidence="1"/>
<comment type="caution">
    <text evidence="9">The sequence shown here is derived from an EMBL/GenBank/DDBJ whole genome shotgun (WGS) entry which is preliminary data.</text>
</comment>
<dbReference type="GO" id="GO:0008168">
    <property type="term" value="F:methyltransferase activity"/>
    <property type="evidence" value="ECO:0007669"/>
    <property type="project" value="UniProtKB-KW"/>
</dbReference>
<dbReference type="InterPro" id="IPR029063">
    <property type="entry name" value="SAM-dependent_MTases_sf"/>
</dbReference>
<dbReference type="Pfam" id="PF20466">
    <property type="entry name" value="MmeI_TRD"/>
    <property type="match status" value="1"/>
</dbReference>
<gene>
    <name evidence="9" type="ORF">ACFPK0_03700</name>
</gene>
<evidence type="ECO:0000259" key="5">
    <source>
        <dbReference type="Pfam" id="PF20464"/>
    </source>
</evidence>
<dbReference type="InterPro" id="IPR046819">
    <property type="entry name" value="MmeI_hel"/>
</dbReference>
<evidence type="ECO:0000256" key="4">
    <source>
        <dbReference type="ARBA" id="ARBA00047942"/>
    </source>
</evidence>
<sequence>MTQKQEHLDQFVQWCAAHIRGDEKGEAQIFLDRLFRAFGQPGVKEVGAVFEERVKKEGKGTSFADLVWKPVVLVEMKKRGEDLSRHYRQAFDYWARLVPGRPRWVVLCNFDEFWVYDFETQMDSPVDKVTLAELPARYGPLAFLFPDDEEPVFGNHQETVTRDAADKLVELFRALIGRKVPRDLAQRFTLQSLMALFAEDIGLLERYFFAHLLDDCHTPAQAYDLIGQLFVEMNTPGITAGGRFKGVPYFNGGLFAHPARIELTAAEIELLRDAARFDWSKVRPEIFGAIFEHSMDAEERRAHGAHYTSPVDIMKVVGPTIVEPWREQIERTKTLKGLEQLLARIESFRVLDPACGSGNFLYIAYREMKRLEASIYERMGEFKSVDAAQRPFGFVTARNFYGIDINPFAVELAKVTMMLAHKLAIDELHISENALPLDNLDANFHTGDALIAPDNSRTPWPSADVIIGNPPFLGAKLLKPKLGVDYVKRLRRAYPEVPGMADFCVYWFRRAAELLPTCTARDPLTGHAGLVGTQNIRNNASRVGGLDVICATGTVVEAVDNQPWSGEANVHVSVANWVHTQDAALLPASRRLWFKVAPTAGKAKRKKRGGGRADKEFELDMREVAHINAALSDKVDVGSALQLACNANPQIAFQGITPGHAAFVLTEQQRIYFSGSEACLIAPYLVGDEVLGDEPNRRYLLDFGQRNILEARAFPRAFEHARNEVLPAREKAADEGRDEEGNMRSHHRRFLERWWQLSWGRADMLAALAPLSRYLVCSRVTKRPIFSFVDASIRPGDALQVFALEDDFSFGVLQSAPHYQWFHAKCSNMKSDPRYTSESVFDTFPWPQSPTRAQVNAVAEAGRAVRAVRATALQSIHGGLRALYRTLDLPGRNPLKEAHAALDAAVLAAYGFSAKKDLLTQLLALNAAVAERLASGQSVCGPGVPPTYLAGPMLVSADAFGRP</sequence>
<comment type="catalytic activity">
    <reaction evidence="4">
        <text>a 2'-deoxyadenosine in DNA + S-adenosyl-L-methionine = an N(6)-methyl-2'-deoxyadenosine in DNA + S-adenosyl-L-homocysteine + H(+)</text>
        <dbReference type="Rhea" id="RHEA:15197"/>
        <dbReference type="Rhea" id="RHEA-COMP:12418"/>
        <dbReference type="Rhea" id="RHEA-COMP:12419"/>
        <dbReference type="ChEBI" id="CHEBI:15378"/>
        <dbReference type="ChEBI" id="CHEBI:57856"/>
        <dbReference type="ChEBI" id="CHEBI:59789"/>
        <dbReference type="ChEBI" id="CHEBI:90615"/>
        <dbReference type="ChEBI" id="CHEBI:90616"/>
        <dbReference type="EC" id="2.1.1.72"/>
    </reaction>
</comment>
<protein>
    <recommendedName>
        <fullName evidence="1">site-specific DNA-methyltransferase (adenine-specific)</fullName>
        <ecNumber evidence="1">2.1.1.72</ecNumber>
    </recommendedName>
</protein>
<evidence type="ECO:0000256" key="1">
    <source>
        <dbReference type="ARBA" id="ARBA00011900"/>
    </source>
</evidence>
<name>A0ABW0JSS1_9GAMM</name>
<feature type="domain" description="MmeI-like DNA-methyltransferase" evidence="8">
    <location>
        <begin position="333"/>
        <end position="538"/>
    </location>
</feature>
<dbReference type="PROSITE" id="PS00092">
    <property type="entry name" value="N6_MTASE"/>
    <property type="match status" value="1"/>
</dbReference>
<dbReference type="EMBL" id="JBHSMM010000001">
    <property type="protein sequence ID" value="MFC5439117.1"/>
    <property type="molecule type" value="Genomic_DNA"/>
</dbReference>
<evidence type="ECO:0000259" key="8">
    <source>
        <dbReference type="Pfam" id="PF20473"/>
    </source>
</evidence>
<evidence type="ECO:0000256" key="3">
    <source>
        <dbReference type="ARBA" id="ARBA00022679"/>
    </source>
</evidence>
<dbReference type="Pfam" id="PF20473">
    <property type="entry name" value="MmeI_Mtase"/>
    <property type="match status" value="1"/>
</dbReference>
<proteinExistence type="predicted"/>
<dbReference type="Pfam" id="PF20464">
    <property type="entry name" value="MmeI_N"/>
    <property type="match status" value="1"/>
</dbReference>
<keyword evidence="3" id="KW-0808">Transferase</keyword>
<dbReference type="SUPFAM" id="SSF53335">
    <property type="entry name" value="S-adenosyl-L-methionine-dependent methyltransferases"/>
    <property type="match status" value="1"/>
</dbReference>
<dbReference type="PRINTS" id="PR00507">
    <property type="entry name" value="N12N6MTFRASE"/>
</dbReference>
<dbReference type="RefSeq" id="WP_377338451.1">
    <property type="nucleotide sequence ID" value="NZ_JALBWS010000015.1"/>
</dbReference>
<dbReference type="InterPro" id="IPR046817">
    <property type="entry name" value="MmeI_N"/>
</dbReference>
<accession>A0ABW0JSS1</accession>
<dbReference type="InterPro" id="IPR002052">
    <property type="entry name" value="DNA_methylase_N6_adenine_CS"/>
</dbReference>
<dbReference type="GO" id="GO:0032259">
    <property type="term" value="P:methylation"/>
    <property type="evidence" value="ECO:0007669"/>
    <property type="project" value="UniProtKB-KW"/>
</dbReference>
<keyword evidence="10" id="KW-1185">Reference proteome</keyword>
<evidence type="ECO:0000259" key="7">
    <source>
        <dbReference type="Pfam" id="PF20466"/>
    </source>
</evidence>
<dbReference type="InterPro" id="IPR046820">
    <property type="entry name" value="MmeI_TRD"/>
</dbReference>
<evidence type="ECO:0000256" key="2">
    <source>
        <dbReference type="ARBA" id="ARBA00022603"/>
    </source>
</evidence>